<feature type="region of interest" description="Disordered" evidence="1">
    <location>
        <begin position="32"/>
        <end position="119"/>
    </location>
</feature>
<dbReference type="EMBL" id="CAWUHB010000097">
    <property type="protein sequence ID" value="CAK7235309.1"/>
    <property type="molecule type" value="Genomic_DNA"/>
</dbReference>
<proteinExistence type="predicted"/>
<evidence type="ECO:0000313" key="2">
    <source>
        <dbReference type="EMBL" id="CAK7235309.1"/>
    </source>
</evidence>
<feature type="compositionally biased region" description="Basic and acidic residues" evidence="1">
    <location>
        <begin position="46"/>
        <end position="56"/>
    </location>
</feature>
<dbReference type="Proteomes" id="UP001642405">
    <property type="component" value="Unassembled WGS sequence"/>
</dbReference>
<feature type="compositionally biased region" description="Basic and acidic residues" evidence="1">
    <location>
        <begin position="158"/>
        <end position="168"/>
    </location>
</feature>
<protein>
    <submittedName>
        <fullName evidence="2">Uncharacterized protein</fullName>
    </submittedName>
</protein>
<name>A0ABP0CT55_9PEZI</name>
<evidence type="ECO:0000313" key="3">
    <source>
        <dbReference type="Proteomes" id="UP001642405"/>
    </source>
</evidence>
<organism evidence="2 3">
    <name type="scientific">Sporothrix curviconia</name>
    <dbReference type="NCBI Taxonomy" id="1260050"/>
    <lineage>
        <taxon>Eukaryota</taxon>
        <taxon>Fungi</taxon>
        <taxon>Dikarya</taxon>
        <taxon>Ascomycota</taxon>
        <taxon>Pezizomycotina</taxon>
        <taxon>Sordariomycetes</taxon>
        <taxon>Sordariomycetidae</taxon>
        <taxon>Ophiostomatales</taxon>
        <taxon>Ophiostomataceae</taxon>
        <taxon>Sporothrix</taxon>
    </lineage>
</organism>
<feature type="region of interest" description="Disordered" evidence="1">
    <location>
        <begin position="131"/>
        <end position="185"/>
    </location>
</feature>
<sequence length="185" mass="19832">MPVSAKDGISALCSADNCSTADTSFGDRTLASFTGNAPSISSLPPLDKHADRETSPKPKHRVVSADVAAIENWRPNVSTIKEKSTDSAGSAVDQQPYHPKEPEAKSLAKPRRRPEASLDCHSVAIAEARHIENSAREVSASSFTTDPDGCYSPLLAPLEKEPKGKAAETPRLSLFHTSRPRFNPS</sequence>
<accession>A0ABP0CT55</accession>
<gene>
    <name evidence="2" type="ORF">SCUCBS95973_009225</name>
</gene>
<feature type="compositionally biased region" description="Polar residues" evidence="1">
    <location>
        <begin position="32"/>
        <end position="42"/>
    </location>
</feature>
<comment type="caution">
    <text evidence="2">The sequence shown here is derived from an EMBL/GenBank/DDBJ whole genome shotgun (WGS) entry which is preliminary data.</text>
</comment>
<keyword evidence="3" id="KW-1185">Reference proteome</keyword>
<reference evidence="2 3" key="1">
    <citation type="submission" date="2024-01" db="EMBL/GenBank/DDBJ databases">
        <authorList>
            <person name="Allen C."/>
            <person name="Tagirdzhanova G."/>
        </authorList>
    </citation>
    <scope>NUCLEOTIDE SEQUENCE [LARGE SCALE GENOMIC DNA]</scope>
</reference>
<evidence type="ECO:0000256" key="1">
    <source>
        <dbReference type="SAM" id="MobiDB-lite"/>
    </source>
</evidence>